<evidence type="ECO:0000256" key="3">
    <source>
        <dbReference type="ARBA" id="ARBA00022723"/>
    </source>
</evidence>
<keyword evidence="7" id="KW-1133">Transmembrane helix</keyword>
<keyword evidence="3" id="KW-0479">Metal-binding</keyword>
<name>A0A5B8R8A3_9ZZZZ</name>
<comment type="similarity">
    <text evidence="1">Belongs to the CcmH/CycL/Ccl2/NrfF family.</text>
</comment>
<dbReference type="FunFam" id="1.10.8.640:FF:000001">
    <property type="entry name" value="Cytochrome c-type biogenesis protein"/>
    <property type="match status" value="1"/>
</dbReference>
<dbReference type="InterPro" id="IPR038297">
    <property type="entry name" value="CcmH/CycL/NrfF/Ccl2_sf"/>
</dbReference>
<evidence type="ECO:0000256" key="6">
    <source>
        <dbReference type="ARBA" id="ARBA00023004"/>
    </source>
</evidence>
<dbReference type="EMBL" id="MN079080">
    <property type="protein sequence ID" value="QEA04153.1"/>
    <property type="molecule type" value="Genomic_DNA"/>
</dbReference>
<evidence type="ECO:0000259" key="8">
    <source>
        <dbReference type="Pfam" id="PF03918"/>
    </source>
</evidence>
<dbReference type="PANTHER" id="PTHR47870:SF1">
    <property type="entry name" value="CYTOCHROME C-TYPE BIOGENESIS PROTEIN CCMH"/>
    <property type="match status" value="1"/>
</dbReference>
<gene>
    <name evidence="9" type="primary">ccmH</name>
    <name evidence="9" type="ORF">KBTEX_00456</name>
</gene>
<feature type="domain" description="CcmH/CycL/Ccl2/NrfF N-terminal" evidence="8">
    <location>
        <begin position="8"/>
        <end position="148"/>
    </location>
</feature>
<dbReference type="GO" id="GO:0017004">
    <property type="term" value="P:cytochrome complex assembly"/>
    <property type="evidence" value="ECO:0007669"/>
    <property type="project" value="UniProtKB-KW"/>
</dbReference>
<dbReference type="InterPro" id="IPR005616">
    <property type="entry name" value="CcmH/CycL/Ccl2/NrfF_N"/>
</dbReference>
<protein>
    <submittedName>
        <fullName evidence="9">Cytochrome c-type biogenesis protein CcmH</fullName>
    </submittedName>
</protein>
<sequence length="164" mass="17829">MKGAVLAIVLILVTGAASAAGTVYEFDTPAQRERYTEIIGQLRCLVCQGQSIAESNADLAQDMRDKVHELILEGRDRGAIIGYMTDRYGDFVLYRPPVDPRTWLLWFGPLGLLVIAVAVLAVAVRRHRAAAGSPALSAGDHERARRLLSEGLDDDDDDTQGGRP</sequence>
<evidence type="ECO:0000256" key="5">
    <source>
        <dbReference type="ARBA" id="ARBA00022748"/>
    </source>
</evidence>
<dbReference type="PANTHER" id="PTHR47870">
    <property type="entry name" value="CYTOCHROME C-TYPE BIOGENESIS PROTEIN CCMH"/>
    <property type="match status" value="1"/>
</dbReference>
<proteinExistence type="inferred from homology"/>
<reference evidence="9" key="1">
    <citation type="submission" date="2019-06" db="EMBL/GenBank/DDBJ databases">
        <authorList>
            <person name="Murdoch R.W."/>
            <person name="Fathepure B."/>
        </authorList>
    </citation>
    <scope>NUCLEOTIDE SEQUENCE</scope>
</reference>
<organism evidence="9">
    <name type="scientific">uncultured organism</name>
    <dbReference type="NCBI Taxonomy" id="155900"/>
    <lineage>
        <taxon>unclassified sequences</taxon>
        <taxon>environmental samples</taxon>
    </lineage>
</organism>
<keyword evidence="2" id="KW-0349">Heme</keyword>
<keyword evidence="6" id="KW-0408">Iron</keyword>
<evidence type="ECO:0000256" key="4">
    <source>
        <dbReference type="ARBA" id="ARBA00022729"/>
    </source>
</evidence>
<dbReference type="InterPro" id="IPR051263">
    <property type="entry name" value="C-type_cytochrome_biogenesis"/>
</dbReference>
<evidence type="ECO:0000256" key="1">
    <source>
        <dbReference type="ARBA" id="ARBA00010342"/>
    </source>
</evidence>
<feature type="transmembrane region" description="Helical" evidence="7">
    <location>
        <begin position="103"/>
        <end position="124"/>
    </location>
</feature>
<dbReference type="Gene3D" id="1.10.8.640">
    <property type="entry name" value="Cytochrome C biogenesis protein"/>
    <property type="match status" value="1"/>
</dbReference>
<dbReference type="AlphaFoldDB" id="A0A5B8R8A3"/>
<evidence type="ECO:0000313" key="9">
    <source>
        <dbReference type="EMBL" id="QEA04153.1"/>
    </source>
</evidence>
<dbReference type="GO" id="GO:0005886">
    <property type="term" value="C:plasma membrane"/>
    <property type="evidence" value="ECO:0007669"/>
    <property type="project" value="TreeGrafter"/>
</dbReference>
<evidence type="ECO:0000256" key="7">
    <source>
        <dbReference type="SAM" id="Phobius"/>
    </source>
</evidence>
<keyword evidence="7" id="KW-0812">Transmembrane</keyword>
<dbReference type="GO" id="GO:0046872">
    <property type="term" value="F:metal ion binding"/>
    <property type="evidence" value="ECO:0007669"/>
    <property type="project" value="UniProtKB-KW"/>
</dbReference>
<keyword evidence="4" id="KW-0732">Signal</keyword>
<evidence type="ECO:0000256" key="2">
    <source>
        <dbReference type="ARBA" id="ARBA00022617"/>
    </source>
</evidence>
<keyword evidence="7" id="KW-0472">Membrane</keyword>
<keyword evidence="5" id="KW-0201">Cytochrome c-type biogenesis</keyword>
<accession>A0A5B8R8A3</accession>
<dbReference type="CDD" id="cd16378">
    <property type="entry name" value="CcmH_N"/>
    <property type="match status" value="1"/>
</dbReference>
<dbReference type="Pfam" id="PF03918">
    <property type="entry name" value="CcmH"/>
    <property type="match status" value="1"/>
</dbReference>